<evidence type="ECO:0000256" key="1">
    <source>
        <dbReference type="ARBA" id="ARBA00007847"/>
    </source>
</evidence>
<comment type="caution">
    <text evidence="3">The sequence shown here is derived from an EMBL/GenBank/DDBJ whole genome shotgun (WGS) entry which is preliminary data.</text>
</comment>
<organism evidence="3 4">
    <name type="scientific">Janthinobacterium lividum</name>
    <dbReference type="NCBI Taxonomy" id="29581"/>
    <lineage>
        <taxon>Bacteria</taxon>
        <taxon>Pseudomonadati</taxon>
        <taxon>Pseudomonadota</taxon>
        <taxon>Betaproteobacteria</taxon>
        <taxon>Burkholderiales</taxon>
        <taxon>Oxalobacteraceae</taxon>
        <taxon>Janthinobacterium</taxon>
    </lineage>
</organism>
<reference evidence="3 4" key="1">
    <citation type="submission" date="2019-06" db="EMBL/GenBank/DDBJ databases">
        <title>Genome sequence of Janthinobacterium lividum UCD_MED1.</title>
        <authorList>
            <person name="De Leon M.E."/>
            <person name="Jospin G."/>
        </authorList>
    </citation>
    <scope>NUCLEOTIDE SEQUENCE [LARGE SCALE GENOMIC DNA]</scope>
    <source>
        <strain evidence="3 4">UCD_MED1</strain>
    </source>
</reference>
<dbReference type="PROSITE" id="PS00924">
    <property type="entry name" value="ASP_GLU_RACEMASE_2"/>
    <property type="match status" value="1"/>
</dbReference>
<gene>
    <name evidence="3" type="ORF">FHI69_20535</name>
</gene>
<dbReference type="InterPro" id="IPR033134">
    <property type="entry name" value="Asp/Glu_racemase_AS_2"/>
</dbReference>
<dbReference type="Proteomes" id="UP000305681">
    <property type="component" value="Unassembled WGS sequence"/>
</dbReference>
<dbReference type="GO" id="GO:0047661">
    <property type="term" value="F:amino-acid racemase activity"/>
    <property type="evidence" value="ECO:0007669"/>
    <property type="project" value="InterPro"/>
</dbReference>
<dbReference type="InterPro" id="IPR004380">
    <property type="entry name" value="Asp_race"/>
</dbReference>
<dbReference type="Gene3D" id="3.40.50.1860">
    <property type="match status" value="2"/>
</dbReference>
<dbReference type="NCBIfam" id="TIGR00035">
    <property type="entry name" value="asp_race"/>
    <property type="match status" value="1"/>
</dbReference>
<proteinExistence type="inferred from homology"/>
<comment type="similarity">
    <text evidence="1">Belongs to the aspartate/glutamate racemases family.</text>
</comment>
<dbReference type="PANTHER" id="PTHR21198">
    <property type="entry name" value="GLUTAMATE RACEMASE"/>
    <property type="match status" value="1"/>
</dbReference>
<dbReference type="EC" id="5.1.1.-" evidence="3"/>
<dbReference type="InterPro" id="IPR001920">
    <property type="entry name" value="Asp/Glu_race"/>
</dbReference>
<dbReference type="InterPro" id="IPR015942">
    <property type="entry name" value="Asp/Glu/hydantoin_racemase"/>
</dbReference>
<evidence type="ECO:0000313" key="4">
    <source>
        <dbReference type="Proteomes" id="UP000305681"/>
    </source>
</evidence>
<accession>A0A5C4NRP5</accession>
<dbReference type="SUPFAM" id="SSF53681">
    <property type="entry name" value="Aspartate/glutamate racemase"/>
    <property type="match status" value="2"/>
</dbReference>
<name>A0A5C4NRP5_9BURK</name>
<dbReference type="AlphaFoldDB" id="A0A5C4NRP5"/>
<dbReference type="PANTHER" id="PTHR21198:SF7">
    <property type="entry name" value="ASPARTATE-GLUTAMATE RACEMASE FAMILY"/>
    <property type="match status" value="1"/>
</dbReference>
<evidence type="ECO:0000256" key="2">
    <source>
        <dbReference type="ARBA" id="ARBA00023235"/>
    </source>
</evidence>
<protein>
    <submittedName>
        <fullName evidence="3">Amino acid racemase</fullName>
        <ecNumber evidence="3">5.1.1.-</ecNumber>
    </submittedName>
</protein>
<keyword evidence="2 3" id="KW-0413">Isomerase</keyword>
<dbReference type="EMBL" id="VDGE01000009">
    <property type="protein sequence ID" value="TNC75059.1"/>
    <property type="molecule type" value="Genomic_DNA"/>
</dbReference>
<evidence type="ECO:0000313" key="3">
    <source>
        <dbReference type="EMBL" id="TNC75059.1"/>
    </source>
</evidence>
<dbReference type="Pfam" id="PF01177">
    <property type="entry name" value="Asp_Glu_race"/>
    <property type="match status" value="1"/>
</dbReference>
<sequence>MLLCHRLDTRDIQCTKLFFARIDVQHKTIGLIGGIGWASTLEYYRLLNEMLVARIGPAHSARIMLVSIDQADFVAHAAQADSHAIEQFLVKEGRRLQGMGADFFLLCANGAHRFAPAVVPRIGLPFISIVEETAKRVQQSGVRKVGLLGVKQTMAGRFYHDALERFGIATVTPDAADQEVVHDIIYMELVQNIVTDASRNIFLGIIEKLRLQGAQGVILGCTEIPLLVKPGDVDLPLFNTTAIHCEAAVAFAIED</sequence>